<evidence type="ECO:0000259" key="10">
    <source>
        <dbReference type="Pfam" id="PF01743"/>
    </source>
</evidence>
<evidence type="ECO:0000256" key="9">
    <source>
        <dbReference type="RuleBase" id="RU003953"/>
    </source>
</evidence>
<dbReference type="RefSeq" id="WP_232518404.1">
    <property type="nucleotide sequence ID" value="NZ_AP014940.1"/>
</dbReference>
<evidence type="ECO:0000256" key="5">
    <source>
        <dbReference type="ARBA" id="ARBA00022741"/>
    </source>
</evidence>
<organism evidence="11 12">
    <name type="scientific">Lysobacter enzymogenes</name>
    <dbReference type="NCBI Taxonomy" id="69"/>
    <lineage>
        <taxon>Bacteria</taxon>
        <taxon>Pseudomonadati</taxon>
        <taxon>Pseudomonadota</taxon>
        <taxon>Gammaproteobacteria</taxon>
        <taxon>Lysobacterales</taxon>
        <taxon>Lysobacteraceae</taxon>
        <taxon>Lysobacter</taxon>
    </lineage>
</organism>
<dbReference type="GeneID" id="83066834"/>
<dbReference type="SUPFAM" id="SSF81301">
    <property type="entry name" value="Nucleotidyltransferase"/>
    <property type="match status" value="1"/>
</dbReference>
<keyword evidence="2" id="KW-0819">tRNA processing</keyword>
<dbReference type="InterPro" id="IPR002646">
    <property type="entry name" value="PolA_pol_head_dom"/>
</dbReference>
<keyword evidence="3" id="KW-0548">Nucleotidyltransferase</keyword>
<dbReference type="GO" id="GO:0016787">
    <property type="term" value="F:hydrolase activity"/>
    <property type="evidence" value="ECO:0007669"/>
    <property type="project" value="UniProtKB-KW"/>
</dbReference>
<keyword evidence="1 9" id="KW-0808">Transferase</keyword>
<dbReference type="PANTHER" id="PTHR47545:SF1">
    <property type="entry name" value="MULTIFUNCTIONAL CCA PROTEIN"/>
    <property type="match status" value="1"/>
</dbReference>
<dbReference type="Gene3D" id="3.30.460.10">
    <property type="entry name" value="Beta Polymerase, domain 2"/>
    <property type="match status" value="1"/>
</dbReference>
<dbReference type="Proteomes" id="UP000218824">
    <property type="component" value="Chromosome"/>
</dbReference>
<keyword evidence="6" id="KW-0067">ATP-binding</keyword>
<dbReference type="Pfam" id="PF01743">
    <property type="entry name" value="PolyA_pol"/>
    <property type="match status" value="1"/>
</dbReference>
<dbReference type="InterPro" id="IPR043519">
    <property type="entry name" value="NT_sf"/>
</dbReference>
<dbReference type="InterPro" id="IPR050124">
    <property type="entry name" value="tRNA_CCA-adding_enzyme"/>
</dbReference>
<keyword evidence="4" id="KW-0479">Metal-binding</keyword>
<feature type="domain" description="Poly A polymerase head" evidence="10">
    <location>
        <begin position="45"/>
        <end position="176"/>
    </location>
</feature>
<dbReference type="GO" id="GO:0008033">
    <property type="term" value="P:tRNA processing"/>
    <property type="evidence" value="ECO:0007669"/>
    <property type="project" value="UniProtKB-KW"/>
</dbReference>
<dbReference type="GO" id="GO:0016779">
    <property type="term" value="F:nucleotidyltransferase activity"/>
    <property type="evidence" value="ECO:0007669"/>
    <property type="project" value="UniProtKB-KW"/>
</dbReference>
<dbReference type="KEGG" id="lem:LEN_0784"/>
<dbReference type="GO" id="GO:0003723">
    <property type="term" value="F:RNA binding"/>
    <property type="evidence" value="ECO:0007669"/>
    <property type="project" value="UniProtKB-KW"/>
</dbReference>
<name>A0AAU9AM58_LYSEN</name>
<dbReference type="GO" id="GO:0046872">
    <property type="term" value="F:metal ion binding"/>
    <property type="evidence" value="ECO:0007669"/>
    <property type="project" value="UniProtKB-KW"/>
</dbReference>
<evidence type="ECO:0000256" key="6">
    <source>
        <dbReference type="ARBA" id="ARBA00022840"/>
    </source>
</evidence>
<proteinExistence type="inferred from homology"/>
<evidence type="ECO:0000256" key="2">
    <source>
        <dbReference type="ARBA" id="ARBA00022694"/>
    </source>
</evidence>
<evidence type="ECO:0000256" key="8">
    <source>
        <dbReference type="ARBA" id="ARBA00022884"/>
    </source>
</evidence>
<protein>
    <recommendedName>
        <fullName evidence="10">Poly A polymerase head domain-containing protein</fullName>
    </recommendedName>
</protein>
<dbReference type="CDD" id="cd05398">
    <property type="entry name" value="NT_ClassII-CCAase"/>
    <property type="match status" value="1"/>
</dbReference>
<dbReference type="GO" id="GO:0005524">
    <property type="term" value="F:ATP binding"/>
    <property type="evidence" value="ECO:0007669"/>
    <property type="project" value="UniProtKB-KW"/>
</dbReference>
<keyword evidence="7" id="KW-0460">Magnesium</keyword>
<gene>
    <name evidence="11" type="ORF">LEN_0784</name>
</gene>
<keyword evidence="5" id="KW-0547">Nucleotide-binding</keyword>
<comment type="similarity">
    <text evidence="9">Belongs to the tRNA nucleotidyltransferase/poly(A) polymerase family.</text>
</comment>
<sequence length="697" mass="77567">MNRIDAALDPVLIADAYARPVYRDDRHDVRVGDVIELLQAAGMRVFIVGGAPRDWLVGQPGNDIDLCVDAAADDALLRLREAYPAIDGVRMHNQRFGVLRWGDEASGGVDINMLRSWKDIRNDDMWTTTFVPRADLVEDAQMRDFSVNAFYYDCRDNALLDPLGCGIDDVQAKTLRLITHHRVLDTSYRTSFRILQFLSRGYAATDSVLAHLEQRADRDIQGMGERIHRWIPNHLHLEDAQRAQFRRRLYAHAREPASLAVLDSHFQRNPLMDGSTPTAAASFRRVFQAGLTDADGQLLGGTEVLHLVPHRGRLFASLSYKLNDYRPDDPNNGAQIAVLDRADGDWRLAHAYERVHWRTTLESVTFTRDGHGRALDAPVSLLLAAPSDSRGHVYVDSFDDDAGAWTRTHLGSGDGVASTRSFFIHRDTATGQERVFAGTAPTGIFSGVYDPDVPGRIRWDETAELSGYTRRPMSFTRCNGHLYVSIKPDIYRRIDGPTPQWEKVYTIPHPLVVPSSGFRGLSTVPDPNGSGEVLLAALEGDLCRVVRIDPNDGFRETLELDVIDFLHQQWGTRPTYAVAAYDDFTPVADAHGGAPRLLCGLGATYSTQLDTHPADAWVTDAWYLIRDPDGPRYTLGRVDDPQAPGTADLVAARTFAASPFAPDMMYVGGYDPNAKRCRQTAWVFSVSADAALAEWKR</sequence>
<dbReference type="EMBL" id="AP014940">
    <property type="protein sequence ID" value="BAV96271.1"/>
    <property type="molecule type" value="Genomic_DNA"/>
</dbReference>
<evidence type="ECO:0000256" key="1">
    <source>
        <dbReference type="ARBA" id="ARBA00022679"/>
    </source>
</evidence>
<dbReference type="PANTHER" id="PTHR47545">
    <property type="entry name" value="MULTIFUNCTIONAL CCA PROTEIN"/>
    <property type="match status" value="1"/>
</dbReference>
<evidence type="ECO:0000256" key="3">
    <source>
        <dbReference type="ARBA" id="ARBA00022695"/>
    </source>
</evidence>
<evidence type="ECO:0000313" key="12">
    <source>
        <dbReference type="Proteomes" id="UP000218824"/>
    </source>
</evidence>
<evidence type="ECO:0000256" key="7">
    <source>
        <dbReference type="ARBA" id="ARBA00022842"/>
    </source>
</evidence>
<keyword evidence="8 9" id="KW-0694">RNA-binding</keyword>
<reference evidence="11 12" key="1">
    <citation type="journal article" date="2017" name="DNA Res.">
        <title>Complete genome sequence and expression profile of the commercial lytic enzyme producer Lysobacter enzymogenes M497-1.</title>
        <authorList>
            <person name="Takami H."/>
            <person name="Toyoda A."/>
            <person name="Uchiyama I."/>
            <person name="Itoh T."/>
            <person name="Takaki Y."/>
            <person name="Arai W."/>
            <person name="Nishi S."/>
            <person name="Kawai M."/>
            <person name="Shinya K."/>
            <person name="Ikeda H."/>
        </authorList>
    </citation>
    <scope>NUCLEOTIDE SEQUENCE [LARGE SCALE GENOMIC DNA]</scope>
    <source>
        <strain evidence="11 12">M497-1</strain>
    </source>
</reference>
<evidence type="ECO:0000256" key="4">
    <source>
        <dbReference type="ARBA" id="ARBA00022723"/>
    </source>
</evidence>
<evidence type="ECO:0000313" key="11">
    <source>
        <dbReference type="EMBL" id="BAV96271.1"/>
    </source>
</evidence>
<dbReference type="AlphaFoldDB" id="A0AAU9AM58"/>
<accession>A0AAU9AM58</accession>